<evidence type="ECO:0000313" key="2">
    <source>
        <dbReference type="EMBL" id="KAK1936271.1"/>
    </source>
</evidence>
<comment type="caution">
    <text evidence="2">The sequence shown here is derived from an EMBL/GenBank/DDBJ whole genome shotgun (WGS) entry which is preliminary data.</text>
</comment>
<name>A0AAD9GDI8_BABDI</name>
<protein>
    <submittedName>
        <fullName evidence="2">Uncharacterized protein</fullName>
    </submittedName>
</protein>
<proteinExistence type="predicted"/>
<feature type="region of interest" description="Disordered" evidence="1">
    <location>
        <begin position="53"/>
        <end position="74"/>
    </location>
</feature>
<dbReference type="EMBL" id="JAHBMH010000044">
    <property type="protein sequence ID" value="KAK1936271.1"/>
    <property type="molecule type" value="Genomic_DNA"/>
</dbReference>
<dbReference type="InterPro" id="IPR012340">
    <property type="entry name" value="NA-bd_OB-fold"/>
</dbReference>
<evidence type="ECO:0000256" key="1">
    <source>
        <dbReference type="SAM" id="MobiDB-lite"/>
    </source>
</evidence>
<sequence>MQTRRSRASIPFESTTKRVCTDVVKKTESAEDSVPQEAAAKFFTATDVNKNSILKDDSKPVESGGMGEENGHNKDSKLLSHWLFSDEGPGFKLPKIGPRGFQSSSTSTFSSSSLFTSAAKVTVSPVQDVVSSETSQELSTSVTARETTDFTRTAINTVPTALTFPAGRSSPSISSDGIRRIKGMLDLDSTTHSDTNESEHASCQATKRDESAGLLEHHYTTTDKVVDYVDATQSHRVTALESWCRNCVLTNHDGSSLSPSMLSRMWNIYGNPFTVTYTTSAKFTFIKYSACEDSITVGGINEIYQCFKQIIRQHAEQCMELQRFDAEWLRNKYCLFVTAECNRFRRAVYKLVRRGRELKDAILEVQLPSPLTVIKKILWCFNQEFDGKESILLRILHGDAPADSPVVVRVESIQDDDVCITDGQSILRCIAADCYVKQLLKDRRIIIGNKIQLHGIAIDADASKDEAYAVVKLNFNSISPAPKKSLGLQKRHNNGHIRELKGGAGKVAQLDVTVLGVMPPMFKVFYKPVDSSRSKWMFLSEWEFNEQFADPMIKPPFQVENVHVLQALSVIDTIILLRIKDYLQDPLNFQKSLVKSCALLTIKNVDETVMSMIRPGSRLKITDLIVQNTSTVNRPHSAMPCKSYIGNYLSFHSTMRSRMDIKDRDTPLNQIRHAVSAYKQGVKGSTNQGDDGAVALGEAKSIFRTLILGEPALSISSHNETEFFDLLHERASESDDYTDEMFLDQFCNVTGVLLDVGDIINVGENWRFFRFFILTTCFKIVAVKVAARCPYPSTNEGAQQNACALLAHTHRRLMAQKLTIAKAPEANSKKNKCIFVVYMNLQYAGFDHPHSVYNFNTTAGRVVMKESQILQKLQTRMQDGLIFTHGTGNALSYDAVAALGDKDIDRDCRAFTRCLARAKLKIYHLLNSGGEDVKLCEDVLANIR</sequence>
<reference evidence="2" key="2">
    <citation type="submission" date="2021-05" db="EMBL/GenBank/DDBJ databases">
        <authorList>
            <person name="Pain A."/>
        </authorList>
    </citation>
    <scope>NUCLEOTIDE SEQUENCE</scope>
    <source>
        <strain evidence="2">1802A</strain>
    </source>
</reference>
<keyword evidence="3" id="KW-1185">Reference proteome</keyword>
<dbReference type="AlphaFoldDB" id="A0AAD9GDI8"/>
<organism evidence="2 3">
    <name type="scientific">Babesia divergens</name>
    <dbReference type="NCBI Taxonomy" id="32595"/>
    <lineage>
        <taxon>Eukaryota</taxon>
        <taxon>Sar</taxon>
        <taxon>Alveolata</taxon>
        <taxon>Apicomplexa</taxon>
        <taxon>Aconoidasida</taxon>
        <taxon>Piroplasmida</taxon>
        <taxon>Babesiidae</taxon>
        <taxon>Babesia</taxon>
    </lineage>
</organism>
<accession>A0AAD9GDI8</accession>
<dbReference type="Proteomes" id="UP001195914">
    <property type="component" value="Unassembled WGS sequence"/>
</dbReference>
<evidence type="ECO:0000313" key="3">
    <source>
        <dbReference type="Proteomes" id="UP001195914"/>
    </source>
</evidence>
<gene>
    <name evidence="2" type="ORF">X943_002460</name>
</gene>
<dbReference type="SUPFAM" id="SSF50249">
    <property type="entry name" value="Nucleic acid-binding proteins"/>
    <property type="match status" value="1"/>
</dbReference>
<reference evidence="2" key="1">
    <citation type="journal article" date="2014" name="Nucleic Acids Res.">
        <title>The evolutionary dynamics of variant antigen genes in Babesia reveal a history of genomic innovation underlying host-parasite interaction.</title>
        <authorList>
            <person name="Jackson A.P."/>
            <person name="Otto T.D."/>
            <person name="Darby A."/>
            <person name="Ramaprasad A."/>
            <person name="Xia D."/>
            <person name="Echaide I.E."/>
            <person name="Farber M."/>
            <person name="Gahlot S."/>
            <person name="Gamble J."/>
            <person name="Gupta D."/>
            <person name="Gupta Y."/>
            <person name="Jackson L."/>
            <person name="Malandrin L."/>
            <person name="Malas T.B."/>
            <person name="Moussa E."/>
            <person name="Nair M."/>
            <person name="Reid A.J."/>
            <person name="Sanders M."/>
            <person name="Sharma J."/>
            <person name="Tracey A."/>
            <person name="Quail M.A."/>
            <person name="Weir W."/>
            <person name="Wastling J.M."/>
            <person name="Hall N."/>
            <person name="Willadsen P."/>
            <person name="Lingelbach K."/>
            <person name="Shiels B."/>
            <person name="Tait A."/>
            <person name="Berriman M."/>
            <person name="Allred D.R."/>
            <person name="Pain A."/>
        </authorList>
    </citation>
    <scope>NUCLEOTIDE SEQUENCE</scope>
    <source>
        <strain evidence="2">1802A</strain>
    </source>
</reference>